<evidence type="ECO:0000313" key="3">
    <source>
        <dbReference type="Proteomes" id="UP000549617"/>
    </source>
</evidence>
<comment type="caution">
    <text evidence="2">The sequence shown here is derived from an EMBL/GenBank/DDBJ whole genome shotgun (WGS) entry which is preliminary data.</text>
</comment>
<feature type="signal peptide" evidence="1">
    <location>
        <begin position="1"/>
        <end position="20"/>
    </location>
</feature>
<keyword evidence="3" id="KW-1185">Reference proteome</keyword>
<evidence type="ECO:0000313" key="2">
    <source>
        <dbReference type="EMBL" id="MBB5686237.1"/>
    </source>
</evidence>
<feature type="chain" id="PRO_5030966491" evidence="1">
    <location>
        <begin position="21"/>
        <end position="219"/>
    </location>
</feature>
<dbReference type="AlphaFoldDB" id="A0A7W9EEJ2"/>
<dbReference type="RefSeq" id="WP_184018390.1">
    <property type="nucleotide sequence ID" value="NZ_JACIJC010000003.1"/>
</dbReference>
<organism evidence="2 3">
    <name type="scientific">Sphingobium boeckii</name>
    <dbReference type="NCBI Taxonomy" id="1082345"/>
    <lineage>
        <taxon>Bacteria</taxon>
        <taxon>Pseudomonadati</taxon>
        <taxon>Pseudomonadota</taxon>
        <taxon>Alphaproteobacteria</taxon>
        <taxon>Sphingomonadales</taxon>
        <taxon>Sphingomonadaceae</taxon>
        <taxon>Sphingobium</taxon>
    </lineage>
</organism>
<keyword evidence="1" id="KW-0732">Signal</keyword>
<gene>
    <name evidence="2" type="ORF">FHS49_002253</name>
</gene>
<dbReference type="EMBL" id="JACIJC010000003">
    <property type="protein sequence ID" value="MBB5686237.1"/>
    <property type="molecule type" value="Genomic_DNA"/>
</dbReference>
<sequence length="219" mass="22911">MNRPFLVIAALLAGGATAHAYTPEQAGLIQCVAQLSIVASQQQAGVSSALVYPPLETSGARFAQVVGERLMADARQSREQVRDAFVAGVAAEQKRATAGGGARDIPRDEIIACVALMEKTAPAPPPPTLPQCAGMVKLAYDEVHGREGLSKSAKDMATIAAVLEARARDGLLADGNSQGDADRILTQTRETIAKDVARREADGVSAGLDIQPCFDMAME</sequence>
<proteinExistence type="predicted"/>
<evidence type="ECO:0000256" key="1">
    <source>
        <dbReference type="SAM" id="SignalP"/>
    </source>
</evidence>
<accession>A0A7W9EEJ2</accession>
<name>A0A7W9EEJ2_9SPHN</name>
<dbReference type="Proteomes" id="UP000549617">
    <property type="component" value="Unassembled WGS sequence"/>
</dbReference>
<reference evidence="2 3" key="1">
    <citation type="submission" date="2020-08" db="EMBL/GenBank/DDBJ databases">
        <title>Genomic Encyclopedia of Type Strains, Phase IV (KMG-IV): sequencing the most valuable type-strain genomes for metagenomic binning, comparative biology and taxonomic classification.</title>
        <authorList>
            <person name="Goeker M."/>
        </authorList>
    </citation>
    <scope>NUCLEOTIDE SEQUENCE [LARGE SCALE GENOMIC DNA]</scope>
    <source>
        <strain evidence="2 3">DSM 25079</strain>
    </source>
</reference>
<protein>
    <submittedName>
        <fullName evidence="2">Uncharacterized protein</fullName>
    </submittedName>
</protein>